<comment type="similarity">
    <text evidence="10">Belongs to the insect chemoreceptor superfamily. Heteromeric odorant receptor channel (TC 1.A.69) family.</text>
</comment>
<evidence type="ECO:0000256" key="4">
    <source>
        <dbReference type="ARBA" id="ARBA00022692"/>
    </source>
</evidence>
<comment type="caution">
    <text evidence="10">Lacks conserved residue(s) required for the propagation of feature annotation.</text>
</comment>
<dbReference type="AlphaFoldDB" id="A0A9R1T2T4"/>
<dbReference type="PANTHER" id="PTHR21137:SF35">
    <property type="entry name" value="ODORANT RECEPTOR 19A-RELATED"/>
    <property type="match status" value="1"/>
</dbReference>
<dbReference type="GO" id="GO:0007165">
    <property type="term" value="P:signal transduction"/>
    <property type="evidence" value="ECO:0007669"/>
    <property type="project" value="UniProtKB-KW"/>
</dbReference>
<dbReference type="KEGG" id="fas:105265696"/>
<evidence type="ECO:0000256" key="10">
    <source>
        <dbReference type="RuleBase" id="RU351113"/>
    </source>
</evidence>
<protein>
    <recommendedName>
        <fullName evidence="10">Odorant receptor</fullName>
    </recommendedName>
</protein>
<dbReference type="GO" id="GO:0005549">
    <property type="term" value="F:odorant binding"/>
    <property type="evidence" value="ECO:0007669"/>
    <property type="project" value="InterPro"/>
</dbReference>
<evidence type="ECO:0000313" key="11">
    <source>
        <dbReference type="Proteomes" id="UP000694866"/>
    </source>
</evidence>
<keyword evidence="5 10" id="KW-0552">Olfaction</keyword>
<feature type="transmembrane region" description="Helical" evidence="10">
    <location>
        <begin position="123"/>
        <end position="147"/>
    </location>
</feature>
<feature type="transmembrane region" description="Helical" evidence="10">
    <location>
        <begin position="269"/>
        <end position="290"/>
    </location>
</feature>
<organism evidence="11 12">
    <name type="scientific">Fopius arisanus</name>
    <dbReference type="NCBI Taxonomy" id="64838"/>
    <lineage>
        <taxon>Eukaryota</taxon>
        <taxon>Metazoa</taxon>
        <taxon>Ecdysozoa</taxon>
        <taxon>Arthropoda</taxon>
        <taxon>Hexapoda</taxon>
        <taxon>Insecta</taxon>
        <taxon>Pterygota</taxon>
        <taxon>Neoptera</taxon>
        <taxon>Endopterygota</taxon>
        <taxon>Hymenoptera</taxon>
        <taxon>Apocrita</taxon>
        <taxon>Ichneumonoidea</taxon>
        <taxon>Braconidae</taxon>
        <taxon>Opiinae</taxon>
        <taxon>Fopius</taxon>
    </lineage>
</organism>
<keyword evidence="11" id="KW-1185">Reference proteome</keyword>
<evidence type="ECO:0000256" key="1">
    <source>
        <dbReference type="ARBA" id="ARBA00004651"/>
    </source>
</evidence>
<dbReference type="Pfam" id="PF02949">
    <property type="entry name" value="7tm_6"/>
    <property type="match status" value="1"/>
</dbReference>
<dbReference type="GO" id="GO:0004984">
    <property type="term" value="F:olfactory receptor activity"/>
    <property type="evidence" value="ECO:0007669"/>
    <property type="project" value="InterPro"/>
</dbReference>
<gene>
    <name evidence="12" type="primary">LOC105265696</name>
</gene>
<keyword evidence="3 10" id="KW-0716">Sensory transduction</keyword>
<evidence type="ECO:0000256" key="2">
    <source>
        <dbReference type="ARBA" id="ARBA00022475"/>
    </source>
</evidence>
<keyword evidence="6 10" id="KW-1133">Transmembrane helix</keyword>
<dbReference type="RefSeq" id="XP_011301635.1">
    <property type="nucleotide sequence ID" value="XM_011303333.1"/>
</dbReference>
<dbReference type="GeneID" id="105265696"/>
<evidence type="ECO:0000256" key="9">
    <source>
        <dbReference type="ARBA" id="ARBA00023224"/>
    </source>
</evidence>
<dbReference type="OrthoDB" id="6614360at2759"/>
<proteinExistence type="inferred from homology"/>
<keyword evidence="2" id="KW-1003">Cell membrane</keyword>
<keyword evidence="9 10" id="KW-0807">Transducer</keyword>
<evidence type="ECO:0000256" key="6">
    <source>
        <dbReference type="ARBA" id="ARBA00022989"/>
    </source>
</evidence>
<keyword evidence="4 10" id="KW-0812">Transmembrane</keyword>
<evidence type="ECO:0000313" key="12">
    <source>
        <dbReference type="RefSeq" id="XP_011301635.1"/>
    </source>
</evidence>
<comment type="subcellular location">
    <subcellularLocation>
        <location evidence="1 10">Cell membrane</location>
        <topology evidence="1 10">Multi-pass membrane protein</topology>
    </subcellularLocation>
</comment>
<feature type="transmembrane region" description="Helical" evidence="10">
    <location>
        <begin position="175"/>
        <end position="197"/>
    </location>
</feature>
<name>A0A9R1T2T4_9HYME</name>
<evidence type="ECO:0000256" key="7">
    <source>
        <dbReference type="ARBA" id="ARBA00023136"/>
    </source>
</evidence>
<accession>A0A9R1T2T4</accession>
<evidence type="ECO:0000256" key="5">
    <source>
        <dbReference type="ARBA" id="ARBA00022725"/>
    </source>
</evidence>
<dbReference type="PANTHER" id="PTHR21137">
    <property type="entry name" value="ODORANT RECEPTOR"/>
    <property type="match status" value="1"/>
</dbReference>
<sequence>MDRVVTPYHRINRIFLRIIGLWPLQPPISRYSFYAFTLFVTLTHGYLQTAGMVAAIVDVDVFLEAIPTVLADVVCYFKYLNFTINAGKMKKLLLIMEEDWKRYTYGEELDILKEYAQFGRKVTVYYAGALYGSLVPLMMTPLVPIVLDIVMPMNVSYPKHLMFQQIEFLFDFEPYLFPLILHGYIGTAGYLTIIIAIDTMLMVYIQHACAQFSIIRLMLDRLARVDPDADRHTPEFDEIDYKNMAACIERHNHAIAFCDLIEEANYMSFTFIVGINMLMMTSSALVAVFKMDNPDVAGKFVAFTIGEMFHLFYSNWQGQLLQEHSESIFSDVYRARWNYTSVRTQRLIIPLLMRSTKPCTMTAGKMYTMSLRSFSEVVKTSFSFLTVFTSMRA</sequence>
<evidence type="ECO:0000256" key="8">
    <source>
        <dbReference type="ARBA" id="ARBA00023170"/>
    </source>
</evidence>
<dbReference type="GO" id="GO:0005886">
    <property type="term" value="C:plasma membrane"/>
    <property type="evidence" value="ECO:0007669"/>
    <property type="project" value="UniProtKB-SubCell"/>
</dbReference>
<keyword evidence="8 10" id="KW-0675">Receptor</keyword>
<dbReference type="InterPro" id="IPR004117">
    <property type="entry name" value="7tm6_olfct_rcpt"/>
</dbReference>
<evidence type="ECO:0000256" key="3">
    <source>
        <dbReference type="ARBA" id="ARBA00022606"/>
    </source>
</evidence>
<dbReference type="Proteomes" id="UP000694866">
    <property type="component" value="Unplaced"/>
</dbReference>
<reference evidence="12" key="1">
    <citation type="submission" date="2025-08" db="UniProtKB">
        <authorList>
            <consortium name="RefSeq"/>
        </authorList>
    </citation>
    <scope>IDENTIFICATION</scope>
    <source>
        <strain evidence="12">USDA-PBARC FA_bdor</strain>
        <tissue evidence="12">Whole organism</tissue>
    </source>
</reference>
<keyword evidence="7 10" id="KW-0472">Membrane</keyword>